<accession>A0ABW4EDY1</accession>
<keyword evidence="8" id="KW-1185">Reference proteome</keyword>
<dbReference type="InterPro" id="IPR000620">
    <property type="entry name" value="EamA_dom"/>
</dbReference>
<evidence type="ECO:0000256" key="1">
    <source>
        <dbReference type="ARBA" id="ARBA00004141"/>
    </source>
</evidence>
<organism evidence="7 8">
    <name type="scientific">Lacimonas salitolerans</name>
    <dbReference type="NCBI Taxonomy" id="1323750"/>
    <lineage>
        <taxon>Bacteria</taxon>
        <taxon>Pseudomonadati</taxon>
        <taxon>Pseudomonadota</taxon>
        <taxon>Alphaproteobacteria</taxon>
        <taxon>Rhodobacterales</taxon>
        <taxon>Paracoccaceae</taxon>
        <taxon>Lacimonas</taxon>
    </lineage>
</organism>
<evidence type="ECO:0000259" key="6">
    <source>
        <dbReference type="Pfam" id="PF00892"/>
    </source>
</evidence>
<proteinExistence type="predicted"/>
<feature type="transmembrane region" description="Helical" evidence="5">
    <location>
        <begin position="196"/>
        <end position="217"/>
    </location>
</feature>
<dbReference type="InterPro" id="IPR037185">
    <property type="entry name" value="EmrE-like"/>
</dbReference>
<dbReference type="EMBL" id="JBHUDD010000008">
    <property type="protein sequence ID" value="MFD1508099.1"/>
    <property type="molecule type" value="Genomic_DNA"/>
</dbReference>
<feature type="transmembrane region" description="Helical" evidence="5">
    <location>
        <begin position="118"/>
        <end position="136"/>
    </location>
</feature>
<dbReference type="PANTHER" id="PTHR32322:SF9">
    <property type="entry name" value="AMINO-ACID METABOLITE EFFLUX PUMP-RELATED"/>
    <property type="match status" value="1"/>
</dbReference>
<evidence type="ECO:0000256" key="5">
    <source>
        <dbReference type="SAM" id="Phobius"/>
    </source>
</evidence>
<feature type="transmembrane region" description="Helical" evidence="5">
    <location>
        <begin position="254"/>
        <end position="272"/>
    </location>
</feature>
<feature type="transmembrane region" description="Helical" evidence="5">
    <location>
        <begin position="229"/>
        <end position="248"/>
    </location>
</feature>
<feature type="transmembrane region" description="Helical" evidence="5">
    <location>
        <begin position="36"/>
        <end position="53"/>
    </location>
</feature>
<name>A0ABW4EDY1_9RHOB</name>
<feature type="domain" description="EamA" evidence="6">
    <location>
        <begin position="143"/>
        <end position="269"/>
    </location>
</feature>
<keyword evidence="4 5" id="KW-0472">Membrane</keyword>
<reference evidence="8" key="1">
    <citation type="journal article" date="2019" name="Int. J. Syst. Evol. Microbiol.">
        <title>The Global Catalogue of Microorganisms (GCM) 10K type strain sequencing project: providing services to taxonomists for standard genome sequencing and annotation.</title>
        <authorList>
            <consortium name="The Broad Institute Genomics Platform"/>
            <consortium name="The Broad Institute Genome Sequencing Center for Infectious Disease"/>
            <person name="Wu L."/>
            <person name="Ma J."/>
        </authorList>
    </citation>
    <scope>NUCLEOTIDE SEQUENCE [LARGE SCALE GENOMIC DNA]</scope>
    <source>
        <strain evidence="8">CGMCC 1.12477</strain>
    </source>
</reference>
<feature type="transmembrane region" description="Helical" evidence="5">
    <location>
        <begin position="62"/>
        <end position="82"/>
    </location>
</feature>
<dbReference type="Pfam" id="PF00892">
    <property type="entry name" value="EamA"/>
    <property type="match status" value="2"/>
</dbReference>
<feature type="domain" description="EamA" evidence="6">
    <location>
        <begin position="4"/>
        <end position="132"/>
    </location>
</feature>
<feature type="transmembrane region" description="Helical" evidence="5">
    <location>
        <begin position="142"/>
        <end position="160"/>
    </location>
</feature>
<evidence type="ECO:0000313" key="7">
    <source>
        <dbReference type="EMBL" id="MFD1508099.1"/>
    </source>
</evidence>
<evidence type="ECO:0000256" key="3">
    <source>
        <dbReference type="ARBA" id="ARBA00022989"/>
    </source>
</evidence>
<keyword evidence="3 5" id="KW-1133">Transmembrane helix</keyword>
<dbReference type="SUPFAM" id="SSF103481">
    <property type="entry name" value="Multidrug resistance efflux transporter EmrE"/>
    <property type="match status" value="2"/>
</dbReference>
<feature type="transmembrane region" description="Helical" evidence="5">
    <location>
        <begin position="172"/>
        <end position="190"/>
    </location>
</feature>
<dbReference type="Proteomes" id="UP001597186">
    <property type="component" value="Unassembled WGS sequence"/>
</dbReference>
<evidence type="ECO:0000313" key="8">
    <source>
        <dbReference type="Proteomes" id="UP001597186"/>
    </source>
</evidence>
<keyword evidence="2 5" id="KW-0812">Transmembrane</keyword>
<dbReference type="InterPro" id="IPR050638">
    <property type="entry name" value="AA-Vitamin_Transporters"/>
</dbReference>
<comment type="subcellular location">
    <subcellularLocation>
        <location evidence="1">Membrane</location>
        <topology evidence="1">Multi-pass membrane protein</topology>
    </subcellularLocation>
</comment>
<dbReference type="RefSeq" id="WP_379912393.1">
    <property type="nucleotide sequence ID" value="NZ_JBHUDD010000008.1"/>
</dbReference>
<dbReference type="PANTHER" id="PTHR32322">
    <property type="entry name" value="INNER MEMBRANE TRANSPORTER"/>
    <property type="match status" value="1"/>
</dbReference>
<comment type="caution">
    <text evidence="7">The sequence shown here is derived from an EMBL/GenBank/DDBJ whole genome shotgun (WGS) entry which is preliminary data.</text>
</comment>
<evidence type="ECO:0000256" key="2">
    <source>
        <dbReference type="ARBA" id="ARBA00022692"/>
    </source>
</evidence>
<gene>
    <name evidence="7" type="ORF">ACFTOW_01565</name>
</gene>
<feature type="transmembrane region" description="Helical" evidence="5">
    <location>
        <begin position="88"/>
        <end position="106"/>
    </location>
</feature>
<sequence length="284" mass="28952">MRLFLLICLTMLAFAGNSVLNRMAVAAGDAGPSLFAAVRLVAGAVMLLVLLSLRDGRRLRPVLAPGGATALAVYVVGFSLAYRWLDAGMGALILFGMVQVTMFAGALMRAEVVPPRRYAGAVLALAGLAVLVWPQGGSAPDLTGAALMLLAGVGWGVYSLRGRSVTDPLADTAWNFALAVPAGLLLFALLPDGMTTRGAILAIVSGAVTSGLGYALWYRVLPQIAASTAALAQLTVPVIAQAGGGLLLDEPLTARFALAAALVLGGVALGVLRRGQITMGSKGS</sequence>
<protein>
    <submittedName>
        <fullName evidence="7">DMT family transporter</fullName>
    </submittedName>
</protein>
<evidence type="ECO:0000256" key="4">
    <source>
        <dbReference type="ARBA" id="ARBA00023136"/>
    </source>
</evidence>